<accession>A0A0F9VFB9</accession>
<evidence type="ECO:0000313" key="1">
    <source>
        <dbReference type="EMBL" id="KKN64498.1"/>
    </source>
</evidence>
<protein>
    <submittedName>
        <fullName evidence="1">Uncharacterized protein</fullName>
    </submittedName>
</protein>
<proteinExistence type="predicted"/>
<gene>
    <name evidence="1" type="ORF">LCGC14_0491110</name>
</gene>
<dbReference type="AlphaFoldDB" id="A0A0F9VFB9"/>
<name>A0A0F9VFB9_9ZZZZ</name>
<reference evidence="1" key="1">
    <citation type="journal article" date="2015" name="Nature">
        <title>Complex archaea that bridge the gap between prokaryotes and eukaryotes.</title>
        <authorList>
            <person name="Spang A."/>
            <person name="Saw J.H."/>
            <person name="Jorgensen S.L."/>
            <person name="Zaremba-Niedzwiedzka K."/>
            <person name="Martijn J."/>
            <person name="Lind A.E."/>
            <person name="van Eijk R."/>
            <person name="Schleper C."/>
            <person name="Guy L."/>
            <person name="Ettema T.J."/>
        </authorList>
    </citation>
    <scope>NUCLEOTIDE SEQUENCE</scope>
</reference>
<comment type="caution">
    <text evidence="1">The sequence shown here is derived from an EMBL/GenBank/DDBJ whole genome shotgun (WGS) entry which is preliminary data.</text>
</comment>
<dbReference type="EMBL" id="LAZR01000553">
    <property type="protein sequence ID" value="KKN64498.1"/>
    <property type="molecule type" value="Genomic_DNA"/>
</dbReference>
<organism evidence="1">
    <name type="scientific">marine sediment metagenome</name>
    <dbReference type="NCBI Taxonomy" id="412755"/>
    <lineage>
        <taxon>unclassified sequences</taxon>
        <taxon>metagenomes</taxon>
        <taxon>ecological metagenomes</taxon>
    </lineage>
</organism>
<sequence length="110" mass="11040">MRQVELEAVIAGGSANSGGINVKGAMVVGIYTDSDFAGAALAAEVSNDGGSTWFDVQTAAGVDVSIIIGASEFSRLDPADWAFAETLRFVSDGAQGGGTPSTLTVVVLAD</sequence>